<dbReference type="InterPro" id="IPR006675">
    <property type="entry name" value="HDIG_dom"/>
</dbReference>
<dbReference type="EC" id="3.6.1.41" evidence="1"/>
<evidence type="ECO:0000256" key="5">
    <source>
        <dbReference type="ARBA" id="ARBA00023004"/>
    </source>
</evidence>
<organism evidence="8 9">
    <name type="scientific">Laedolimicola ammoniilytica</name>
    <dbReference type="NCBI Taxonomy" id="2981771"/>
    <lineage>
        <taxon>Bacteria</taxon>
        <taxon>Bacillati</taxon>
        <taxon>Bacillota</taxon>
        <taxon>Clostridia</taxon>
        <taxon>Lachnospirales</taxon>
        <taxon>Lachnospiraceae</taxon>
        <taxon>Laedolimicola</taxon>
    </lineage>
</organism>
<evidence type="ECO:0000256" key="4">
    <source>
        <dbReference type="ARBA" id="ARBA00022801"/>
    </source>
</evidence>
<evidence type="ECO:0000256" key="1">
    <source>
        <dbReference type="ARBA" id="ARBA00012506"/>
    </source>
</evidence>
<dbReference type="InterPro" id="IPR006674">
    <property type="entry name" value="HD_domain"/>
</dbReference>
<dbReference type="NCBIfam" id="TIGR00277">
    <property type="entry name" value="HDIG"/>
    <property type="match status" value="1"/>
</dbReference>
<name>A0ABT2S025_9FIRM</name>
<dbReference type="PANTHER" id="PTHR35795">
    <property type="entry name" value="SLR1885 PROTEIN"/>
    <property type="match status" value="1"/>
</dbReference>
<dbReference type="Gene3D" id="1.10.3210.10">
    <property type="entry name" value="Hypothetical protein af1432"/>
    <property type="match status" value="1"/>
</dbReference>
<comment type="catalytic activity">
    <reaction evidence="6">
        <text>P(1),P(4)-bis(5'-adenosyl) tetraphosphate + H2O = 2 ADP + 2 H(+)</text>
        <dbReference type="Rhea" id="RHEA:24252"/>
        <dbReference type="ChEBI" id="CHEBI:15377"/>
        <dbReference type="ChEBI" id="CHEBI:15378"/>
        <dbReference type="ChEBI" id="CHEBI:58141"/>
        <dbReference type="ChEBI" id="CHEBI:456216"/>
        <dbReference type="EC" id="3.6.1.41"/>
    </reaction>
</comment>
<evidence type="ECO:0000256" key="3">
    <source>
        <dbReference type="ARBA" id="ARBA00022741"/>
    </source>
</evidence>
<keyword evidence="9" id="KW-1185">Reference proteome</keyword>
<evidence type="ECO:0000313" key="9">
    <source>
        <dbReference type="Proteomes" id="UP001652461"/>
    </source>
</evidence>
<dbReference type="RefSeq" id="WP_158364840.1">
    <property type="nucleotide sequence ID" value="NZ_JAOQKC010000022.1"/>
</dbReference>
<sequence>MKNYDMKSYQKKLKREMDEGRYQHTLGVMYTSAALAMRYEYDIQKAQMAGLLHDCAKCIPNGKKLKLCEKHNIQITEVERRNPFLLHAKLGAFLAMHEYGIDDKEIVSAILNHTTGKPNMSLLDKIVYVADYIEPRRNKAPNLTEVRKLAFIDLNEALYKILSDTLSYLDDGPGEVDEMTVKAYEYYKTKREEANHDTEAV</sequence>
<dbReference type="Pfam" id="PF01966">
    <property type="entry name" value="HD"/>
    <property type="match status" value="1"/>
</dbReference>
<evidence type="ECO:0000259" key="7">
    <source>
        <dbReference type="PROSITE" id="PS51831"/>
    </source>
</evidence>
<dbReference type="CDD" id="cd00077">
    <property type="entry name" value="HDc"/>
    <property type="match status" value="1"/>
</dbReference>
<dbReference type="InterPro" id="IPR051094">
    <property type="entry name" value="Diverse_Catalytic_Enzymes"/>
</dbReference>
<accession>A0ABT2S025</accession>
<protein>
    <recommendedName>
        <fullName evidence="1">bis(5'-nucleosyl)-tetraphosphatase (symmetrical)</fullName>
        <ecNumber evidence="1">3.6.1.41</ecNumber>
    </recommendedName>
</protein>
<keyword evidence="5" id="KW-0408">Iron</keyword>
<dbReference type="NCBIfam" id="TIGR00488">
    <property type="entry name" value="bis(5'-nucleosyl)-tetraphosphatase (symmetrical) YqeK"/>
    <property type="match status" value="1"/>
</dbReference>
<reference evidence="8 9" key="1">
    <citation type="journal article" date="2021" name="ISME Commun">
        <title>Automated analysis of genomic sequences facilitates high-throughput and comprehensive description of bacteria.</title>
        <authorList>
            <person name="Hitch T.C.A."/>
        </authorList>
    </citation>
    <scope>NUCLEOTIDE SEQUENCE [LARGE SCALE GENOMIC DNA]</scope>
    <source>
        <strain evidence="8 9">Sanger_04</strain>
    </source>
</reference>
<keyword evidence="3" id="KW-0547">Nucleotide-binding</keyword>
<dbReference type="PROSITE" id="PS51831">
    <property type="entry name" value="HD"/>
    <property type="match status" value="1"/>
</dbReference>
<dbReference type="InterPro" id="IPR003607">
    <property type="entry name" value="HD/PDEase_dom"/>
</dbReference>
<comment type="caution">
    <text evidence="8">The sequence shown here is derived from an EMBL/GenBank/DDBJ whole genome shotgun (WGS) entry which is preliminary data.</text>
</comment>
<dbReference type="GO" id="GO:0008803">
    <property type="term" value="F:bis(5'-nucleosyl)-tetraphosphatase (symmetrical) activity"/>
    <property type="evidence" value="ECO:0007669"/>
    <property type="project" value="UniProtKB-EC"/>
</dbReference>
<dbReference type="PANTHER" id="PTHR35795:SF1">
    <property type="entry name" value="BIS(5'-NUCLEOSYL)-TETRAPHOSPHATASE, SYMMETRICAL"/>
    <property type="match status" value="1"/>
</dbReference>
<evidence type="ECO:0000313" key="8">
    <source>
        <dbReference type="EMBL" id="MCU6697940.1"/>
    </source>
</evidence>
<evidence type="ECO:0000256" key="6">
    <source>
        <dbReference type="ARBA" id="ARBA00049417"/>
    </source>
</evidence>
<feature type="domain" description="HD" evidence="7">
    <location>
        <begin position="21"/>
        <end position="136"/>
    </location>
</feature>
<gene>
    <name evidence="8" type="primary">yqeK</name>
    <name evidence="8" type="ORF">OCV63_13725</name>
</gene>
<dbReference type="SMART" id="SM00471">
    <property type="entry name" value="HDc"/>
    <property type="match status" value="1"/>
</dbReference>
<dbReference type="InterPro" id="IPR005249">
    <property type="entry name" value="YqeK"/>
</dbReference>
<keyword evidence="2" id="KW-0479">Metal-binding</keyword>
<dbReference type="Proteomes" id="UP001652461">
    <property type="component" value="Unassembled WGS sequence"/>
</dbReference>
<dbReference type="SUPFAM" id="SSF109604">
    <property type="entry name" value="HD-domain/PDEase-like"/>
    <property type="match status" value="1"/>
</dbReference>
<keyword evidence="4 8" id="KW-0378">Hydrolase</keyword>
<proteinExistence type="predicted"/>
<dbReference type="EMBL" id="JAOQKC010000022">
    <property type="protein sequence ID" value="MCU6697940.1"/>
    <property type="molecule type" value="Genomic_DNA"/>
</dbReference>
<evidence type="ECO:0000256" key="2">
    <source>
        <dbReference type="ARBA" id="ARBA00022723"/>
    </source>
</evidence>